<feature type="compositionally biased region" description="Low complexity" evidence="2">
    <location>
        <begin position="109"/>
        <end position="120"/>
    </location>
</feature>
<feature type="compositionally biased region" description="Basic residues" evidence="2">
    <location>
        <begin position="390"/>
        <end position="407"/>
    </location>
</feature>
<name>A0A9W3BUV2_RAPSA</name>
<dbReference type="OrthoDB" id="1112026at2759"/>
<protein>
    <submittedName>
        <fullName evidence="5">Uncharacterized protein LOC130495661</fullName>
    </submittedName>
</protein>
<keyword evidence="1" id="KW-0862">Zinc</keyword>
<keyword evidence="1" id="KW-0479">Metal-binding</keyword>
<sequence>MGRRKKRILASLPFSSKFSRYVAISARAAKSSSSHAPATDSKKGPGSVGPVGSSSLGCDLPSTQNGAGAVNNPSLELSNVVATGPLGLVEEASPPADLAGATTDVAPVISSSSPESEIVSNKAKSTSQSKSETRKYSEVLHKSSLLEEIGTPTQHISGAPFVLIPDENVEEAKEEFQEFLFARFHGDAPDMGRIIGVVNAIWSHSGPRIFVHRLSPLTFLLRITSPRTRALVLARSVWIIAGLPMYVAPWSPEFSPEEPQISTAVVPVELRGVPYLLFNKQSLSRIATAIGKPVSLAPETERKANFEVAKLWVRVDLLADLPSRVVSGFTNGREVEIEVTYPWLPAKCDSCGKFGHINLRCPTLQSESKAGTSRKSQKNIRPPSKDPKPRRTSRPGRSRSQRRKRSQARSTMVEDKSSIEAQVEDSDFNPTVHNVDLPPDPPDEAAPAHELEIQHDVELLTQDLEPGEFVRPTLVEEEVIDKEDEIKEISRPAFYLDRGGYNTTVVVTHSGGKSGTHPQEHTDAEASSPFLLVNNRKSGRKVTRH</sequence>
<dbReference type="GO" id="GO:0003676">
    <property type="term" value="F:nucleic acid binding"/>
    <property type="evidence" value="ECO:0007669"/>
    <property type="project" value="InterPro"/>
</dbReference>
<feature type="region of interest" description="Disordered" evidence="2">
    <location>
        <begin position="109"/>
        <end position="131"/>
    </location>
</feature>
<accession>A0A9W3BUV2</accession>
<reference evidence="4" key="1">
    <citation type="journal article" date="2019" name="Database">
        <title>The radish genome database (RadishGD): an integrated information resource for radish genomics.</title>
        <authorList>
            <person name="Yu H.J."/>
            <person name="Baek S."/>
            <person name="Lee Y.J."/>
            <person name="Cho A."/>
            <person name="Mun J.H."/>
        </authorList>
    </citation>
    <scope>NUCLEOTIDE SEQUENCE [LARGE SCALE GENOMIC DNA]</scope>
    <source>
        <strain evidence="4">cv. WK10039</strain>
    </source>
</reference>
<dbReference type="RefSeq" id="XP_056843070.1">
    <property type="nucleotide sequence ID" value="XM_056987090.1"/>
</dbReference>
<reference evidence="5" key="2">
    <citation type="submission" date="2025-08" db="UniProtKB">
        <authorList>
            <consortium name="RefSeq"/>
        </authorList>
    </citation>
    <scope>IDENTIFICATION</scope>
    <source>
        <tissue evidence="5">Leaf</tissue>
    </source>
</reference>
<evidence type="ECO:0000259" key="3">
    <source>
        <dbReference type="PROSITE" id="PS50158"/>
    </source>
</evidence>
<evidence type="ECO:0000313" key="5">
    <source>
        <dbReference type="RefSeq" id="XP_056843070.1"/>
    </source>
</evidence>
<proteinExistence type="predicted"/>
<gene>
    <name evidence="5" type="primary">LOC130495661</name>
</gene>
<keyword evidence="4" id="KW-1185">Reference proteome</keyword>
<feature type="region of interest" description="Disordered" evidence="2">
    <location>
        <begin position="28"/>
        <end position="71"/>
    </location>
</feature>
<dbReference type="GeneID" id="130495661"/>
<dbReference type="Proteomes" id="UP000504610">
    <property type="component" value="Chromosome 6"/>
</dbReference>
<dbReference type="Pfam" id="PF14111">
    <property type="entry name" value="DUF4283"/>
    <property type="match status" value="1"/>
</dbReference>
<feature type="compositionally biased region" description="Polar residues" evidence="2">
    <location>
        <begin position="61"/>
        <end position="71"/>
    </location>
</feature>
<dbReference type="KEGG" id="rsz:130495661"/>
<dbReference type="PROSITE" id="PS50158">
    <property type="entry name" value="ZF_CCHC"/>
    <property type="match status" value="1"/>
</dbReference>
<evidence type="ECO:0000256" key="2">
    <source>
        <dbReference type="SAM" id="MobiDB-lite"/>
    </source>
</evidence>
<dbReference type="AlphaFoldDB" id="A0A9W3BUV2"/>
<feature type="region of interest" description="Disordered" evidence="2">
    <location>
        <begin position="507"/>
        <end position="545"/>
    </location>
</feature>
<dbReference type="InterPro" id="IPR040256">
    <property type="entry name" value="At4g02000-like"/>
</dbReference>
<dbReference type="GO" id="GO:0008270">
    <property type="term" value="F:zinc ion binding"/>
    <property type="evidence" value="ECO:0007669"/>
    <property type="project" value="UniProtKB-KW"/>
</dbReference>
<dbReference type="InterPro" id="IPR001878">
    <property type="entry name" value="Znf_CCHC"/>
</dbReference>
<keyword evidence="1" id="KW-0863">Zinc-finger</keyword>
<organism evidence="4 5">
    <name type="scientific">Raphanus sativus</name>
    <name type="common">Radish</name>
    <name type="synonym">Raphanus raphanistrum var. sativus</name>
    <dbReference type="NCBI Taxonomy" id="3726"/>
    <lineage>
        <taxon>Eukaryota</taxon>
        <taxon>Viridiplantae</taxon>
        <taxon>Streptophyta</taxon>
        <taxon>Embryophyta</taxon>
        <taxon>Tracheophyta</taxon>
        <taxon>Spermatophyta</taxon>
        <taxon>Magnoliopsida</taxon>
        <taxon>eudicotyledons</taxon>
        <taxon>Gunneridae</taxon>
        <taxon>Pentapetalae</taxon>
        <taxon>rosids</taxon>
        <taxon>malvids</taxon>
        <taxon>Brassicales</taxon>
        <taxon>Brassicaceae</taxon>
        <taxon>Brassiceae</taxon>
        <taxon>Raphanus</taxon>
    </lineage>
</organism>
<feature type="domain" description="CCHC-type" evidence="3">
    <location>
        <begin position="347"/>
        <end position="362"/>
    </location>
</feature>
<dbReference type="PANTHER" id="PTHR31286:SF154">
    <property type="entry name" value="CCHC-TYPE DOMAIN-CONTAINING PROTEIN"/>
    <property type="match status" value="1"/>
</dbReference>
<feature type="region of interest" description="Disordered" evidence="2">
    <location>
        <begin position="366"/>
        <end position="446"/>
    </location>
</feature>
<dbReference type="PANTHER" id="PTHR31286">
    <property type="entry name" value="GLYCINE-RICH CELL WALL STRUCTURAL PROTEIN 1.8-LIKE"/>
    <property type="match status" value="1"/>
</dbReference>
<evidence type="ECO:0000313" key="4">
    <source>
        <dbReference type="Proteomes" id="UP000504610"/>
    </source>
</evidence>
<dbReference type="InterPro" id="IPR025558">
    <property type="entry name" value="DUF4283"/>
</dbReference>
<evidence type="ECO:0000256" key="1">
    <source>
        <dbReference type="PROSITE-ProRule" id="PRU00047"/>
    </source>
</evidence>
<feature type="compositionally biased region" description="Low complexity" evidence="2">
    <location>
        <begin position="28"/>
        <end position="55"/>
    </location>
</feature>